<organism evidence="1 2">
    <name type="scientific">Longimycelium tulufanense</name>
    <dbReference type="NCBI Taxonomy" id="907463"/>
    <lineage>
        <taxon>Bacteria</taxon>
        <taxon>Bacillati</taxon>
        <taxon>Actinomycetota</taxon>
        <taxon>Actinomycetes</taxon>
        <taxon>Pseudonocardiales</taxon>
        <taxon>Pseudonocardiaceae</taxon>
        <taxon>Longimycelium</taxon>
    </lineage>
</organism>
<dbReference type="Proteomes" id="UP000637578">
    <property type="component" value="Unassembled WGS sequence"/>
</dbReference>
<proteinExistence type="predicted"/>
<dbReference type="InterPro" id="IPR036983">
    <property type="entry name" value="AIM24_sf"/>
</dbReference>
<dbReference type="InterPro" id="IPR002838">
    <property type="entry name" value="AIM24"/>
</dbReference>
<name>A0A8J3FTT1_9PSEU</name>
<gene>
    <name evidence="1" type="ORF">GCM10012275_13430</name>
</gene>
<keyword evidence="2" id="KW-1185">Reference proteome</keyword>
<dbReference type="InterPro" id="IPR016031">
    <property type="entry name" value="Trp_RNA-bd_attenuator-like_dom"/>
</dbReference>
<dbReference type="PANTHER" id="PTHR43657">
    <property type="entry name" value="TRYPTOPHAN RNA-BINDING ATTENUATOR PROTEIN-LIKE PROTEIN"/>
    <property type="match status" value="1"/>
</dbReference>
<dbReference type="AlphaFoldDB" id="A0A8J3FTT1"/>
<evidence type="ECO:0000313" key="1">
    <source>
        <dbReference type="EMBL" id="GGM43759.1"/>
    </source>
</evidence>
<dbReference type="RefSeq" id="WP_189054999.1">
    <property type="nucleotide sequence ID" value="NZ_BMMK01000004.1"/>
</dbReference>
<protein>
    <submittedName>
        <fullName evidence="1">TIGR00266 family protein</fullName>
    </submittedName>
</protein>
<accession>A0A8J3FTT1</accession>
<dbReference type="PANTHER" id="PTHR43657:SF1">
    <property type="entry name" value="ALTERED INHERITANCE OF MITOCHONDRIA PROTEIN 24, MITOCHONDRIAL"/>
    <property type="match status" value="1"/>
</dbReference>
<dbReference type="EMBL" id="BMMK01000004">
    <property type="protein sequence ID" value="GGM43759.1"/>
    <property type="molecule type" value="Genomic_DNA"/>
</dbReference>
<evidence type="ECO:0000313" key="2">
    <source>
        <dbReference type="Proteomes" id="UP000637578"/>
    </source>
</evidence>
<reference evidence="1" key="2">
    <citation type="submission" date="2020-09" db="EMBL/GenBank/DDBJ databases">
        <authorList>
            <person name="Sun Q."/>
            <person name="Zhou Y."/>
        </authorList>
    </citation>
    <scope>NUCLEOTIDE SEQUENCE</scope>
    <source>
        <strain evidence="1">CGMCC 4.5737</strain>
    </source>
</reference>
<dbReference type="Pfam" id="PF01987">
    <property type="entry name" value="AIM24"/>
    <property type="match status" value="1"/>
</dbReference>
<sequence length="228" mass="23681">MQVRVRHTPTYGVARLVLAPGEPVRVVPGAMLATSYGVAVEAPARGGFLGFLFARGVRGRAKLPPTTFTASAEGGWVDVAAPLPGDLHVLDLDGRTGWVVARGRWLATAATVAVQPRWAGSDHLAGAAGGFLVHVAGQGPVVLSCYGALDVIDLRLGELVTVDSGHVVAYADTVQCRLRPIGTNGARSVRSGAGMVFDFAGPGQVLTQTRSPRELFTAVRSNRVGAHG</sequence>
<dbReference type="Gene3D" id="3.60.160.10">
    <property type="entry name" value="Mitochondrial biogenesis AIM24"/>
    <property type="match status" value="1"/>
</dbReference>
<dbReference type="SUPFAM" id="SSF51219">
    <property type="entry name" value="TRAP-like"/>
    <property type="match status" value="1"/>
</dbReference>
<dbReference type="NCBIfam" id="TIGR00266">
    <property type="entry name" value="TIGR00266 family protein"/>
    <property type="match status" value="1"/>
</dbReference>
<reference evidence="1" key="1">
    <citation type="journal article" date="2014" name="Int. J. Syst. Evol. Microbiol.">
        <title>Complete genome sequence of Corynebacterium casei LMG S-19264T (=DSM 44701T), isolated from a smear-ripened cheese.</title>
        <authorList>
            <consortium name="US DOE Joint Genome Institute (JGI-PGF)"/>
            <person name="Walter F."/>
            <person name="Albersmeier A."/>
            <person name="Kalinowski J."/>
            <person name="Ruckert C."/>
        </authorList>
    </citation>
    <scope>NUCLEOTIDE SEQUENCE</scope>
    <source>
        <strain evidence="1">CGMCC 4.5737</strain>
    </source>
</reference>
<comment type="caution">
    <text evidence="1">The sequence shown here is derived from an EMBL/GenBank/DDBJ whole genome shotgun (WGS) entry which is preliminary data.</text>
</comment>